<dbReference type="AlphaFoldDB" id="X1JAQ8"/>
<proteinExistence type="predicted"/>
<comment type="caution">
    <text evidence="2">The sequence shown here is derived from an EMBL/GenBank/DDBJ whole genome shotgun (WGS) entry which is preliminary data.</text>
</comment>
<sequence length="44" mass="4897">MKIKRGKKGIISDYLPWILIAVAVLVILMITIFLLKGKGNSLID</sequence>
<feature type="non-terminal residue" evidence="2">
    <location>
        <position position="44"/>
    </location>
</feature>
<gene>
    <name evidence="2" type="ORF">S03H2_72563</name>
</gene>
<keyword evidence="1" id="KW-0812">Transmembrane</keyword>
<protein>
    <submittedName>
        <fullName evidence="2">Uncharacterized protein</fullName>
    </submittedName>
</protein>
<evidence type="ECO:0000256" key="1">
    <source>
        <dbReference type="SAM" id="Phobius"/>
    </source>
</evidence>
<reference evidence="2" key="1">
    <citation type="journal article" date="2014" name="Front. Microbiol.">
        <title>High frequency of phylogenetically diverse reductive dehalogenase-homologous genes in deep subseafloor sedimentary metagenomes.</title>
        <authorList>
            <person name="Kawai M."/>
            <person name="Futagami T."/>
            <person name="Toyoda A."/>
            <person name="Takaki Y."/>
            <person name="Nishi S."/>
            <person name="Hori S."/>
            <person name="Arai W."/>
            <person name="Tsubouchi T."/>
            <person name="Morono Y."/>
            <person name="Uchiyama I."/>
            <person name="Ito T."/>
            <person name="Fujiyama A."/>
            <person name="Inagaki F."/>
            <person name="Takami H."/>
        </authorList>
    </citation>
    <scope>NUCLEOTIDE SEQUENCE</scope>
    <source>
        <strain evidence="2">Expedition CK06-06</strain>
    </source>
</reference>
<organism evidence="2">
    <name type="scientific">marine sediment metagenome</name>
    <dbReference type="NCBI Taxonomy" id="412755"/>
    <lineage>
        <taxon>unclassified sequences</taxon>
        <taxon>metagenomes</taxon>
        <taxon>ecological metagenomes</taxon>
    </lineage>
</organism>
<dbReference type="EMBL" id="BARU01049146">
    <property type="protein sequence ID" value="GAH91037.1"/>
    <property type="molecule type" value="Genomic_DNA"/>
</dbReference>
<feature type="transmembrane region" description="Helical" evidence="1">
    <location>
        <begin position="14"/>
        <end position="35"/>
    </location>
</feature>
<keyword evidence="1" id="KW-1133">Transmembrane helix</keyword>
<evidence type="ECO:0000313" key="2">
    <source>
        <dbReference type="EMBL" id="GAH91037.1"/>
    </source>
</evidence>
<name>X1JAQ8_9ZZZZ</name>
<keyword evidence="1" id="KW-0472">Membrane</keyword>
<accession>X1JAQ8</accession>